<keyword evidence="2" id="KW-0539">Nucleus</keyword>
<feature type="compositionally biased region" description="Polar residues" evidence="3">
    <location>
        <begin position="829"/>
        <end position="842"/>
    </location>
</feature>
<evidence type="ECO:0000256" key="3">
    <source>
        <dbReference type="SAM" id="MobiDB-lite"/>
    </source>
</evidence>
<feature type="domain" description="ELYS-like" evidence="4">
    <location>
        <begin position="512"/>
        <end position="751"/>
    </location>
</feature>
<feature type="region of interest" description="Disordered" evidence="3">
    <location>
        <begin position="829"/>
        <end position="876"/>
    </location>
</feature>
<gene>
    <name evidence="5" type="ORF">EDC05_004952</name>
</gene>
<organism evidence="5 6">
    <name type="scientific">Coemansia umbellata</name>
    <dbReference type="NCBI Taxonomy" id="1424467"/>
    <lineage>
        <taxon>Eukaryota</taxon>
        <taxon>Fungi</taxon>
        <taxon>Fungi incertae sedis</taxon>
        <taxon>Zoopagomycota</taxon>
        <taxon>Kickxellomycotina</taxon>
        <taxon>Kickxellomycetes</taxon>
        <taxon>Kickxellales</taxon>
        <taxon>Kickxellaceae</taxon>
        <taxon>Coemansia</taxon>
    </lineage>
</organism>
<dbReference type="EMBL" id="JANBQD010000080">
    <property type="protein sequence ID" value="KAJ1988971.1"/>
    <property type="molecule type" value="Genomic_DNA"/>
</dbReference>
<evidence type="ECO:0000256" key="1">
    <source>
        <dbReference type="ARBA" id="ARBA00004123"/>
    </source>
</evidence>
<protein>
    <recommendedName>
        <fullName evidence="4">ELYS-like domain-containing protein</fullName>
    </recommendedName>
</protein>
<name>A0ABQ8PJK1_9FUNG</name>
<evidence type="ECO:0000313" key="6">
    <source>
        <dbReference type="Proteomes" id="UP001151295"/>
    </source>
</evidence>
<comment type="caution">
    <text evidence="5">The sequence shown here is derived from an EMBL/GenBank/DDBJ whole genome shotgun (WGS) entry which is preliminary data.</text>
</comment>
<reference evidence="5" key="1">
    <citation type="submission" date="2022-07" db="EMBL/GenBank/DDBJ databases">
        <title>Phylogenomic reconstructions and comparative analyses of Kickxellomycotina fungi.</title>
        <authorList>
            <person name="Reynolds N.K."/>
            <person name="Stajich J.E."/>
            <person name="Barry K."/>
            <person name="Grigoriev I.V."/>
            <person name="Crous P."/>
            <person name="Smith M.E."/>
        </authorList>
    </citation>
    <scope>NUCLEOTIDE SEQUENCE</scope>
    <source>
        <strain evidence="5">BCRC 34882</strain>
    </source>
</reference>
<evidence type="ECO:0000313" key="5">
    <source>
        <dbReference type="EMBL" id="KAJ1988971.1"/>
    </source>
</evidence>
<evidence type="ECO:0000256" key="2">
    <source>
        <dbReference type="ARBA" id="ARBA00023242"/>
    </source>
</evidence>
<accession>A0ABQ8PJK1</accession>
<comment type="subcellular location">
    <subcellularLocation>
        <location evidence="1">Nucleus</location>
    </subcellularLocation>
</comment>
<sequence length="884" mass="95576">MDVASEIAPFPGAASVRTIAGGIASGLWLSGNSDASLLYRYTSRLLEIRSMVMPALEGPEALATLDTAQLQMNTVEDLEISLVKPVILNNTTYMLVYAYDTLSEVGRLYVFHPFTLTVFSVSAAVPYKASSLSVSTPLRAGSGSTTEWEFTILCFGLTNGKALIGNLSVNSDGAQLTDLDSFSLKAGKRKVSSSYTLELPDSTSRALIFLGLESGEISTIEYSPFGISRGHVISTISDSAHLGSVVCLTAAVLDENRFVLCAGHSIANAQSSGSAVSAYTVEIGSSNRPSVKLSCNHISTDYVHIIPSDDYDGQQQQQIIDSINSNAIFIDLAIYDMRSSLSAAKDGPTGTSGLVIAALAASSVDEDKGVSGFRGSASKASSIIKDRVRASGHRSAGAFGFGVTHGLFNAWDLGDDYSRLLPVSSQSILGSGVILGMSISGKASQVEVVSDRRLFVGDSLGKSMQDAGVGVQPGVSMLQYLSKCIDKANKFAYSPHVRHALSEQRRRMDGELFIDLLLRMAGISEAGRSSDSAYPPRTQAEQHRFIERVGSSDLDDLKQHCIGYYLILDQSSEALVSSNDVYVEGNTDLSTENEMAASYVRETLIPRHFEYLMRGYWLMDHGQTAASIAYLSDPSVIADWAPKVLSSAVANNCFRIGMQFLNSTTALMSPKLETQPSEAPLVMEVLLHCSISRAFDFQRQQCFSSDMRIALLAQLFSFAFSSHARRSIVGQLAVLPFDGIEEAGLEAYCLQADAPVHSRDFLALYYVNRGRYAEAIRTFKNISKAETGRNLDAAQIKKRDERTTMIQNLIMLLPEAQRWVVEEIEAISNESGGDSQSAQDVASSRGHAEKPSTNDTRGPWPVDADRASGAQQALPKLHVIYTQQ</sequence>
<dbReference type="Pfam" id="PF13934">
    <property type="entry name" value="ELYS"/>
    <property type="match status" value="1"/>
</dbReference>
<dbReference type="InterPro" id="IPR025151">
    <property type="entry name" value="ELYS_dom"/>
</dbReference>
<dbReference type="Proteomes" id="UP001151295">
    <property type="component" value="Unassembled WGS sequence"/>
</dbReference>
<evidence type="ECO:0000259" key="4">
    <source>
        <dbReference type="Pfam" id="PF13934"/>
    </source>
</evidence>
<proteinExistence type="predicted"/>
<keyword evidence="6" id="KW-1185">Reference proteome</keyword>